<dbReference type="Pfam" id="PF05547">
    <property type="entry name" value="Peptidase_M6"/>
    <property type="match status" value="1"/>
</dbReference>
<keyword evidence="2" id="KW-0378">Hydrolase</keyword>
<keyword evidence="2" id="KW-0645">Protease</keyword>
<organism evidence="2">
    <name type="scientific">gut metagenome</name>
    <dbReference type="NCBI Taxonomy" id="749906"/>
    <lineage>
        <taxon>unclassified sequences</taxon>
        <taxon>metagenomes</taxon>
        <taxon>organismal metagenomes</taxon>
    </lineage>
</organism>
<name>J9FJK3_9ZZZZ</name>
<dbReference type="NCBIfam" id="TIGR03296">
    <property type="entry name" value="M6dom_TIGR03296"/>
    <property type="match status" value="1"/>
</dbReference>
<dbReference type="PANTHER" id="PTHR41775">
    <property type="entry name" value="SECRETED PROTEIN-RELATED"/>
    <property type="match status" value="1"/>
</dbReference>
<gene>
    <name evidence="2" type="ORF">EVA_16835</name>
</gene>
<proteinExistence type="predicted"/>
<evidence type="ECO:0000259" key="1">
    <source>
        <dbReference type="Pfam" id="PF05547"/>
    </source>
</evidence>
<dbReference type="InterPro" id="IPR024079">
    <property type="entry name" value="MetalloPept_cat_dom_sf"/>
</dbReference>
<dbReference type="PANTHER" id="PTHR41775:SF1">
    <property type="entry name" value="PEPTIDASE M6-LIKE DOMAIN-CONTAINING PROTEIN"/>
    <property type="match status" value="1"/>
</dbReference>
<dbReference type="AlphaFoldDB" id="J9FJK3"/>
<feature type="domain" description="Peptidase M6-like" evidence="1">
    <location>
        <begin position="176"/>
        <end position="375"/>
    </location>
</feature>
<dbReference type="GO" id="GO:0008237">
    <property type="term" value="F:metallopeptidase activity"/>
    <property type="evidence" value="ECO:0007669"/>
    <property type="project" value="UniProtKB-KW"/>
</dbReference>
<dbReference type="EMBL" id="AMCI01006028">
    <property type="protein sequence ID" value="EJW95056.1"/>
    <property type="molecule type" value="Genomic_DNA"/>
</dbReference>
<comment type="caution">
    <text evidence="2">The sequence shown here is derived from an EMBL/GenBank/DDBJ whole genome shotgun (WGS) entry which is preliminary data.</text>
</comment>
<dbReference type="InterPro" id="IPR008757">
    <property type="entry name" value="Peptidase_M6-like_domain"/>
</dbReference>
<dbReference type="GO" id="GO:0006508">
    <property type="term" value="P:proteolysis"/>
    <property type="evidence" value="ECO:0007669"/>
    <property type="project" value="UniProtKB-KW"/>
</dbReference>
<evidence type="ECO:0000313" key="2">
    <source>
        <dbReference type="EMBL" id="EJW95056.1"/>
    </source>
</evidence>
<protein>
    <submittedName>
        <fullName evidence="2">M6 family metalloprotease domain protein</fullName>
    </submittedName>
</protein>
<reference evidence="2" key="1">
    <citation type="journal article" date="2012" name="PLoS ONE">
        <title>Gene sets for utilization of primary and secondary nutrition supplies in the distal gut of endangered iberian lynx.</title>
        <authorList>
            <person name="Alcaide M."/>
            <person name="Messina E."/>
            <person name="Richter M."/>
            <person name="Bargiela R."/>
            <person name="Peplies J."/>
            <person name="Huws S.A."/>
            <person name="Newbold C.J."/>
            <person name="Golyshin P.N."/>
            <person name="Simon M.A."/>
            <person name="Lopez G."/>
            <person name="Yakimov M.M."/>
            <person name="Ferrer M."/>
        </authorList>
    </citation>
    <scope>NUCLEOTIDE SEQUENCE</scope>
</reference>
<dbReference type="SUPFAM" id="SSF55486">
    <property type="entry name" value="Metalloproteases ('zincins'), catalytic domain"/>
    <property type="match status" value="1"/>
</dbReference>
<keyword evidence="2" id="KW-0482">Metalloprotease</keyword>
<accession>J9FJK3</accession>
<dbReference type="Gene3D" id="3.40.390.10">
    <property type="entry name" value="Collagenase (Catalytic Domain)"/>
    <property type="match status" value="1"/>
</dbReference>
<sequence>MKILSLLFAATLALGASATVPQRRTLTCQQPDGTSLTLTMEANGRYATFTTTDGIALLRNSEGHYCYAQLTNHELVSTGRIAHEATERTVEEQAWVASLSLTQTEAAKWLDAKYPRPSLSRNCRSAASTPDGLGKYKQSGGGVVSSIGAPVIPVVMVDFADRAFQDTIDAQKVTRFFNEKGYADEKGSKGSVKDYFTAQSQGLFTPSFEVVAHVIVPKGYAYYGKDANNGAIDLKVYQLIEDALKEAEKTVDFKRFDTGNGVPLVTIMFAGAGQQSAFENGSEDYIWAHFSNRSFTANNNQVRINSYFVGNELLQSYGKGPNDVTDAHMDGVGLFCHEFGHALGLPDFYYTGSDATLNRDLLTMDYWSIMDYGQYYFNGYAPPGYTAFERSTLGWLNVKELTEPQFAQLYPFGKEAEGPTAYVIRNPENECEYFLLENRQPDTWYPKRMGAGMLVTHVDYSARYWANNTVNNDPNHQRMAYVPADNKKDGTRTSPELTLSQLFNGYKGDLFPGTQNVTSFTDETTPAMKFYNCSTDKVNRPIYNIVMSTDGVISFSFRDASLTGIDAVTQPDDTDNVQVYTLSGRRVVSLQTAAPGVYILSNGQKVIKR</sequence>